<sequence length="327" mass="36414">MRLAVKLRMICVLPWFYLSPGQTAGDMSTCNATAAELTTEATVTCLFPVDIRRSLLGFRVEHYKRDLNEIVNVADCMWTNGILDCTMPSGYKVGNSTSESFQLRIPHFHVNHTGDYWCDLDNHFNKSCTLHQHRCVLLSTANIFDGTVQECGSDNKLQSITSMATISCEPYSGRLTACEEQQQQTPSSVVKQNTATRISCQLDADGSIKLVYETGLPGVNPEQEPVSVGQLQTQSASPCKILAVHQEQTSLSPDTTWSVDNEQSEEKTSIAVQEEITSIVHMRNLDPHTYEYPLEEDSSSLEQTCKLKMLSMSDDNSLTKPLHLYSS</sequence>
<evidence type="ECO:0008006" key="4">
    <source>
        <dbReference type="Google" id="ProtNLM"/>
    </source>
</evidence>
<feature type="signal peptide" evidence="1">
    <location>
        <begin position="1"/>
        <end position="25"/>
    </location>
</feature>
<gene>
    <name evidence="2" type="ORF">C0Q70_12134</name>
</gene>
<accession>A0A2T7P0P3</accession>
<evidence type="ECO:0000313" key="3">
    <source>
        <dbReference type="Proteomes" id="UP000245119"/>
    </source>
</evidence>
<evidence type="ECO:0000313" key="2">
    <source>
        <dbReference type="EMBL" id="PVD26985.1"/>
    </source>
</evidence>
<name>A0A2T7P0P3_POMCA</name>
<keyword evidence="1" id="KW-0732">Signal</keyword>
<proteinExistence type="predicted"/>
<keyword evidence="3" id="KW-1185">Reference proteome</keyword>
<dbReference type="EMBL" id="PZQS01000007">
    <property type="protein sequence ID" value="PVD26985.1"/>
    <property type="molecule type" value="Genomic_DNA"/>
</dbReference>
<dbReference type="Proteomes" id="UP000245119">
    <property type="component" value="Linkage Group LG7"/>
</dbReference>
<evidence type="ECO:0000256" key="1">
    <source>
        <dbReference type="SAM" id="SignalP"/>
    </source>
</evidence>
<protein>
    <recommendedName>
        <fullName evidence="4">Immunoglobulin subtype domain-containing protein</fullName>
    </recommendedName>
</protein>
<comment type="caution">
    <text evidence="2">The sequence shown here is derived from an EMBL/GenBank/DDBJ whole genome shotgun (WGS) entry which is preliminary data.</text>
</comment>
<organism evidence="2 3">
    <name type="scientific">Pomacea canaliculata</name>
    <name type="common">Golden apple snail</name>
    <dbReference type="NCBI Taxonomy" id="400727"/>
    <lineage>
        <taxon>Eukaryota</taxon>
        <taxon>Metazoa</taxon>
        <taxon>Spiralia</taxon>
        <taxon>Lophotrochozoa</taxon>
        <taxon>Mollusca</taxon>
        <taxon>Gastropoda</taxon>
        <taxon>Caenogastropoda</taxon>
        <taxon>Architaenioglossa</taxon>
        <taxon>Ampullarioidea</taxon>
        <taxon>Ampullariidae</taxon>
        <taxon>Pomacea</taxon>
    </lineage>
</organism>
<dbReference type="AlphaFoldDB" id="A0A2T7P0P3"/>
<feature type="chain" id="PRO_5015707060" description="Immunoglobulin subtype domain-containing protein" evidence="1">
    <location>
        <begin position="26"/>
        <end position="327"/>
    </location>
</feature>
<reference evidence="2 3" key="1">
    <citation type="submission" date="2018-04" db="EMBL/GenBank/DDBJ databases">
        <title>The genome of golden apple snail Pomacea canaliculata provides insight into stress tolerance and invasive adaptation.</title>
        <authorList>
            <person name="Liu C."/>
            <person name="Liu B."/>
            <person name="Ren Y."/>
            <person name="Zhang Y."/>
            <person name="Wang H."/>
            <person name="Li S."/>
            <person name="Jiang F."/>
            <person name="Yin L."/>
            <person name="Zhang G."/>
            <person name="Qian W."/>
            <person name="Fan W."/>
        </authorList>
    </citation>
    <scope>NUCLEOTIDE SEQUENCE [LARGE SCALE GENOMIC DNA]</scope>
    <source>
        <strain evidence="2">SZHN2017</strain>
        <tissue evidence="2">Muscle</tissue>
    </source>
</reference>